<comment type="caution">
    <text evidence="1">The sequence shown here is derived from an EMBL/GenBank/DDBJ whole genome shotgun (WGS) entry which is preliminary data.</text>
</comment>
<dbReference type="RefSeq" id="WP_377248906.1">
    <property type="nucleotide sequence ID" value="NZ_JBHLUH010000012.1"/>
</dbReference>
<gene>
    <name evidence="1" type="ORF">ACFFIA_09880</name>
</gene>
<evidence type="ECO:0000313" key="2">
    <source>
        <dbReference type="Proteomes" id="UP001589867"/>
    </source>
</evidence>
<accession>A0ABV6LZV3</accession>
<reference evidence="1 2" key="1">
    <citation type="submission" date="2024-09" db="EMBL/GenBank/DDBJ databases">
        <authorList>
            <person name="Sun Q."/>
            <person name="Mori K."/>
        </authorList>
    </citation>
    <scope>NUCLEOTIDE SEQUENCE [LARGE SCALE GENOMIC DNA]</scope>
    <source>
        <strain evidence="1 2">TBRC 3947</strain>
    </source>
</reference>
<protein>
    <submittedName>
        <fullName evidence="1">Uncharacterized protein</fullName>
    </submittedName>
</protein>
<sequence length="118" mass="13251">MNAYLRLTVTDTLGVWIDGNHAFSPLAKVTRTCWCRVPADWVVGGVLVPGRRDRLVDALYGPGWREGNADGSRFVLLEVDEKVLSEREVRARPWLSDRAAFYVWAPDGALREVIPAEL</sequence>
<keyword evidence="2" id="KW-1185">Reference proteome</keyword>
<dbReference type="EMBL" id="JBHLUH010000012">
    <property type="protein sequence ID" value="MFC0527970.1"/>
    <property type="molecule type" value="Genomic_DNA"/>
</dbReference>
<proteinExistence type="predicted"/>
<dbReference type="Proteomes" id="UP001589867">
    <property type="component" value="Unassembled WGS sequence"/>
</dbReference>
<organism evidence="1 2">
    <name type="scientific">Phytohabitans kaempferiae</name>
    <dbReference type="NCBI Taxonomy" id="1620943"/>
    <lineage>
        <taxon>Bacteria</taxon>
        <taxon>Bacillati</taxon>
        <taxon>Actinomycetota</taxon>
        <taxon>Actinomycetes</taxon>
        <taxon>Micromonosporales</taxon>
        <taxon>Micromonosporaceae</taxon>
    </lineage>
</organism>
<name>A0ABV6LZV3_9ACTN</name>
<evidence type="ECO:0000313" key="1">
    <source>
        <dbReference type="EMBL" id="MFC0527970.1"/>
    </source>
</evidence>